<feature type="chain" id="PRO_5046474388" description="DUF4340 domain-containing protein" evidence="1">
    <location>
        <begin position="22"/>
        <end position="414"/>
    </location>
</feature>
<dbReference type="EMBL" id="MAEI02000001">
    <property type="protein sequence ID" value="MEO1780484.1"/>
    <property type="molecule type" value="Genomic_DNA"/>
</dbReference>
<sequence length="414" mass="46643">MKKVGLMAACLLFLAGCQSTEQTTNTSTKESSPSADSQQVLQLSALEEFALTSDVGQPKITQEDQTWSVNEEESPLMKLFVEEIDSVKGSLIDKITGETQFQLVLPEGTASFAKDGDTWQMAYQDQEYQLSNVGPLLQDFEGELFSGEAIGDPAGYQEIKIKEGNRNYRYTTKTTLSEVEQKPLVSGWFVQDHYQKAMSLNYDYANYLLSAIKDLRGTKVSDSDASEKLAVLRTLTFADDFTWQISKYEDTYYLTDEKDQLWQIPTAAGKLFTKPVFDSVDRFLMLIMADALDEVDITVGKTQHQVKATHESNSNTFTLDDQDFLEADFRSLYQYIAVLSPEAEYQDQEIKSAASATITYLFTSNEKQEKRELAFYPLADDESQLAVSIDGKMDFITSQDQLDEMLSQLDNALK</sequence>
<reference evidence="2 3" key="2">
    <citation type="submission" date="2024-02" db="EMBL/GenBank/DDBJ databases">
        <title>The Genome Sequence of Enterococcus diestrammenae JM9A.</title>
        <authorList>
            <person name="Earl A."/>
            <person name="Manson A."/>
            <person name="Gilmore M."/>
            <person name="Sanders J."/>
            <person name="Shea T."/>
            <person name="Howe W."/>
            <person name="Livny J."/>
            <person name="Cuomo C."/>
            <person name="Neafsey D."/>
            <person name="Birren B."/>
        </authorList>
    </citation>
    <scope>NUCLEOTIDE SEQUENCE [LARGE SCALE GENOMIC DNA]</scope>
    <source>
        <strain evidence="2 3">JM9A</strain>
    </source>
</reference>
<keyword evidence="1" id="KW-0732">Signal</keyword>
<gene>
    <name evidence="2" type="ORF">BAU18_000023</name>
</gene>
<feature type="signal peptide" evidence="1">
    <location>
        <begin position="1"/>
        <end position="21"/>
    </location>
</feature>
<dbReference type="RefSeq" id="WP_161870229.1">
    <property type="nucleotide sequence ID" value="NZ_JBMRGR010000006.1"/>
</dbReference>
<evidence type="ECO:0000256" key="1">
    <source>
        <dbReference type="SAM" id="SignalP"/>
    </source>
</evidence>
<name>A0ABV0EZM6_9ENTE</name>
<proteinExistence type="predicted"/>
<accession>A0ABV0EZM6</accession>
<keyword evidence="3" id="KW-1185">Reference proteome</keyword>
<dbReference type="Proteomes" id="UP001429357">
    <property type="component" value="Unassembled WGS sequence"/>
</dbReference>
<evidence type="ECO:0008006" key="4">
    <source>
        <dbReference type="Google" id="ProtNLM"/>
    </source>
</evidence>
<reference evidence="3" key="1">
    <citation type="submission" date="2016-06" db="EMBL/GenBank/DDBJ databases">
        <title>Four novel species of enterococci isolated from chicken manure.</title>
        <authorList>
            <person name="Van Tyne D."/>
        </authorList>
    </citation>
    <scope>NUCLEOTIDE SEQUENCE [LARGE SCALE GENOMIC DNA]</scope>
    <source>
        <strain evidence="3">JM9A</strain>
    </source>
</reference>
<protein>
    <recommendedName>
        <fullName evidence="4">DUF4340 domain-containing protein</fullName>
    </recommendedName>
</protein>
<dbReference type="PROSITE" id="PS51257">
    <property type="entry name" value="PROKAR_LIPOPROTEIN"/>
    <property type="match status" value="1"/>
</dbReference>
<evidence type="ECO:0000313" key="3">
    <source>
        <dbReference type="Proteomes" id="UP001429357"/>
    </source>
</evidence>
<evidence type="ECO:0000313" key="2">
    <source>
        <dbReference type="EMBL" id="MEO1780484.1"/>
    </source>
</evidence>
<organism evidence="2 3">
    <name type="scientific">Enterococcus diestrammenae</name>
    <dbReference type="NCBI Taxonomy" id="1155073"/>
    <lineage>
        <taxon>Bacteria</taxon>
        <taxon>Bacillati</taxon>
        <taxon>Bacillota</taxon>
        <taxon>Bacilli</taxon>
        <taxon>Lactobacillales</taxon>
        <taxon>Enterococcaceae</taxon>
        <taxon>Enterococcus</taxon>
    </lineage>
</organism>
<comment type="caution">
    <text evidence="2">The sequence shown here is derived from an EMBL/GenBank/DDBJ whole genome shotgun (WGS) entry which is preliminary data.</text>
</comment>